<dbReference type="EMBL" id="CAKLPZ010000001">
    <property type="protein sequence ID" value="CAH1000349.1"/>
    <property type="molecule type" value="Genomic_DNA"/>
</dbReference>
<dbReference type="PANTHER" id="PTHR42901">
    <property type="entry name" value="ALCOHOL DEHYDROGENASE"/>
    <property type="match status" value="1"/>
</dbReference>
<evidence type="ECO:0000256" key="2">
    <source>
        <dbReference type="ARBA" id="ARBA00023002"/>
    </source>
</evidence>
<comment type="similarity">
    <text evidence="1">Belongs to the short-chain dehydrogenases/reductases (SDR) family.</text>
</comment>
<sequence>MTAFALAHSSEDQQAVHVLTGSLEGGPVPVLLSIGRENDGPSLREQLAVVGGPAVLFLTPSFLTNPNCLQELDGVLKERQLFVVSQGVQLAHRGDRLRYLSHWQDRYIDLRRGLQTHGEAEQADFDRYLQKIREVSIAVPALLDALAELPQLSWEEESTDLGSLTTFLLAPAPASSPTGNASAEPATTPDPLPLSAASVGESISTAWKVYDRGDTADALAGLKQAVELQAEDTELRYNYALMLALLQPDGREARVQLDELLDDDPYHPDALYLSGELYVTNQQRERGRNDWERLYEFAPDYPQLAEQLGVLYADHYPAELDATLGYLSTAESSGNLTPAGYYTYAQVLQRAGRPDAVRTMLHQCVDRDADFAPAYYQLATMAHAAGEAAEARLQFNRAKRLEPAYATAANLAAFAEPSVAPTPTTQQPIKKQPPIERPESVVEVVKPLEKVVLISGATSGIGLATARRLARDGYRLILLARRKERLDQLAQELQQAHGSRTHLIQLDVTDRDGVGELTAQLPAEWQEIDVLLNNAGKAKGFDPIHTGDLDHWDEMIDVNLRGLLYLTRAVTPGMVARGRGTVINVASTAGKEVYPNGNVYCATKHAVDALTYAMRLDLVKHGIRVGQICPAHVEETEFAVVRFDGDRERAKIYEDFQPLRATDVAEAIAFMINQPPHVNIMDMVLQGTQQASSTVVDRSGRDRFPID</sequence>
<comment type="caution">
    <text evidence="4">The sequence shown here is derived from an EMBL/GenBank/DDBJ whole genome shotgun (WGS) entry which is preliminary data.</text>
</comment>
<evidence type="ECO:0000313" key="4">
    <source>
        <dbReference type="EMBL" id="CAH1000349.1"/>
    </source>
</evidence>
<accession>A0ABN8F7D0</accession>
<name>A0ABN8F7D0_9BACT</name>
<dbReference type="InterPro" id="IPR020904">
    <property type="entry name" value="Sc_DH/Rdtase_CS"/>
</dbReference>
<dbReference type="SUPFAM" id="SSF51735">
    <property type="entry name" value="NAD(P)-binding Rossmann-fold domains"/>
    <property type="match status" value="1"/>
</dbReference>
<dbReference type="PRINTS" id="PR00080">
    <property type="entry name" value="SDRFAMILY"/>
</dbReference>
<feature type="repeat" description="TPR" evidence="3">
    <location>
        <begin position="372"/>
        <end position="405"/>
    </location>
</feature>
<dbReference type="InterPro" id="IPR019734">
    <property type="entry name" value="TPR_rpt"/>
</dbReference>
<dbReference type="GO" id="GO:0018498">
    <property type="term" value="F:2,3-dihydroxy-2,3-dihydro-phenylpropionate dehydrogenase activity"/>
    <property type="evidence" value="ECO:0007669"/>
    <property type="project" value="UniProtKB-EC"/>
</dbReference>
<dbReference type="Pfam" id="PF00106">
    <property type="entry name" value="adh_short"/>
    <property type="match status" value="1"/>
</dbReference>
<evidence type="ECO:0000256" key="1">
    <source>
        <dbReference type="ARBA" id="ARBA00006484"/>
    </source>
</evidence>
<dbReference type="RefSeq" id="WP_238750401.1">
    <property type="nucleotide sequence ID" value="NZ_CAKLPZ010000001.1"/>
</dbReference>
<dbReference type="InterPro" id="IPR036291">
    <property type="entry name" value="NAD(P)-bd_dom_sf"/>
</dbReference>
<dbReference type="PRINTS" id="PR00081">
    <property type="entry name" value="GDHRDH"/>
</dbReference>
<keyword evidence="2 4" id="KW-0560">Oxidoreductase</keyword>
<keyword evidence="5" id="KW-1185">Reference proteome</keyword>
<organism evidence="4 5">
    <name type="scientific">Neolewinella maritima</name>
    <dbReference type="NCBI Taxonomy" id="1383882"/>
    <lineage>
        <taxon>Bacteria</taxon>
        <taxon>Pseudomonadati</taxon>
        <taxon>Bacteroidota</taxon>
        <taxon>Saprospiria</taxon>
        <taxon>Saprospirales</taxon>
        <taxon>Lewinellaceae</taxon>
        <taxon>Neolewinella</taxon>
    </lineage>
</organism>
<gene>
    <name evidence="4" type="primary">hcaB_1</name>
    <name evidence="4" type="ORF">LEM8419_01502</name>
</gene>
<dbReference type="PROSITE" id="PS00061">
    <property type="entry name" value="ADH_SHORT"/>
    <property type="match status" value="1"/>
</dbReference>
<reference evidence="4" key="1">
    <citation type="submission" date="2021-12" db="EMBL/GenBank/DDBJ databases">
        <authorList>
            <person name="Rodrigo-Torres L."/>
            <person name="Arahal R. D."/>
            <person name="Lucena T."/>
        </authorList>
    </citation>
    <scope>NUCLEOTIDE SEQUENCE</scope>
    <source>
        <strain evidence="4">CECT 8419</strain>
    </source>
</reference>
<evidence type="ECO:0000256" key="3">
    <source>
        <dbReference type="PROSITE-ProRule" id="PRU00339"/>
    </source>
</evidence>
<dbReference type="InterPro" id="IPR011990">
    <property type="entry name" value="TPR-like_helical_dom_sf"/>
</dbReference>
<dbReference type="PROSITE" id="PS50005">
    <property type="entry name" value="TPR"/>
    <property type="match status" value="1"/>
</dbReference>
<dbReference type="Gene3D" id="1.25.40.10">
    <property type="entry name" value="Tetratricopeptide repeat domain"/>
    <property type="match status" value="2"/>
</dbReference>
<evidence type="ECO:0000313" key="5">
    <source>
        <dbReference type="Proteomes" id="UP000837803"/>
    </source>
</evidence>
<dbReference type="Proteomes" id="UP000837803">
    <property type="component" value="Unassembled WGS sequence"/>
</dbReference>
<dbReference type="EC" id="1.3.1.87" evidence="4"/>
<dbReference type="PANTHER" id="PTHR42901:SF1">
    <property type="entry name" value="ALCOHOL DEHYDROGENASE"/>
    <property type="match status" value="1"/>
</dbReference>
<protein>
    <submittedName>
        <fullName evidence="4">3-phenylpropionate-dihydrodiol/cinnamic acid-dihydrodiol dehydrogenase</fullName>
        <ecNumber evidence="4">1.3.1.87</ecNumber>
    </submittedName>
</protein>
<dbReference type="SUPFAM" id="SSF48452">
    <property type="entry name" value="TPR-like"/>
    <property type="match status" value="1"/>
</dbReference>
<proteinExistence type="inferred from homology"/>
<keyword evidence="3" id="KW-0802">TPR repeat</keyword>
<dbReference type="Gene3D" id="3.40.50.720">
    <property type="entry name" value="NAD(P)-binding Rossmann-like Domain"/>
    <property type="match status" value="1"/>
</dbReference>
<dbReference type="InterPro" id="IPR002347">
    <property type="entry name" value="SDR_fam"/>
</dbReference>